<keyword evidence="1" id="KW-0805">Transcription regulation</keyword>
<comment type="caution">
    <text evidence="8">The sequence shown here is derived from an EMBL/GenBank/DDBJ whole genome shotgun (WGS) entry which is preliminary data.</text>
</comment>
<evidence type="ECO:0000259" key="7">
    <source>
        <dbReference type="PROSITE" id="PS50039"/>
    </source>
</evidence>
<dbReference type="Proteomes" id="UP000188533">
    <property type="component" value="Unassembled WGS sequence"/>
</dbReference>
<dbReference type="GO" id="GO:0000978">
    <property type="term" value="F:RNA polymerase II cis-regulatory region sequence-specific DNA binding"/>
    <property type="evidence" value="ECO:0007669"/>
    <property type="project" value="TreeGrafter"/>
</dbReference>
<evidence type="ECO:0000313" key="9">
    <source>
        <dbReference type="Proteomes" id="UP000188533"/>
    </source>
</evidence>
<feature type="compositionally biased region" description="Low complexity" evidence="6">
    <location>
        <begin position="150"/>
        <end position="162"/>
    </location>
</feature>
<comment type="subcellular location">
    <subcellularLocation>
        <location evidence="5">Nucleus</location>
    </subcellularLocation>
</comment>
<evidence type="ECO:0000256" key="2">
    <source>
        <dbReference type="ARBA" id="ARBA00023125"/>
    </source>
</evidence>
<reference evidence="8 9" key="1">
    <citation type="submission" date="2016-08" db="EMBL/GenBank/DDBJ databases">
        <authorList>
            <consortium name="Lentinula edodes genome sequencing consortium"/>
            <person name="Sakamoto Y."/>
            <person name="Nakade K."/>
            <person name="Sato S."/>
            <person name="Yoshida Y."/>
            <person name="Miyazaki K."/>
            <person name="Natsume S."/>
            <person name="Konno N."/>
        </authorList>
    </citation>
    <scope>NUCLEOTIDE SEQUENCE [LARGE SCALE GENOMIC DNA]</scope>
    <source>
        <strain evidence="8 9">NBRC 111202</strain>
    </source>
</reference>
<gene>
    <name evidence="8" type="ORF">LENED_011627</name>
</gene>
<keyword evidence="9" id="KW-1185">Reference proteome</keyword>
<dbReference type="PROSITE" id="PS50039">
    <property type="entry name" value="FORK_HEAD_3"/>
    <property type="match status" value="1"/>
</dbReference>
<dbReference type="InterPro" id="IPR001766">
    <property type="entry name" value="Fork_head_dom"/>
</dbReference>
<protein>
    <submittedName>
        <fullName evidence="8">Winged helix DNA-binding domain-containing partial</fullName>
    </submittedName>
</protein>
<name>A0A1Q3EQL4_LENED</name>
<dbReference type="STRING" id="5353.A0A1Q3EQL4"/>
<accession>A0A1Q3EQL4</accession>
<evidence type="ECO:0000256" key="5">
    <source>
        <dbReference type="PROSITE-ProRule" id="PRU00089"/>
    </source>
</evidence>
<evidence type="ECO:0000256" key="6">
    <source>
        <dbReference type="SAM" id="MobiDB-lite"/>
    </source>
</evidence>
<dbReference type="PANTHER" id="PTHR46078:SF2">
    <property type="entry name" value="FORK-HEAD DOMAIN-CONTAINING PROTEIN"/>
    <property type="match status" value="1"/>
</dbReference>
<proteinExistence type="predicted"/>
<dbReference type="GO" id="GO:0005634">
    <property type="term" value="C:nucleus"/>
    <property type="evidence" value="ECO:0007669"/>
    <property type="project" value="UniProtKB-SubCell"/>
</dbReference>
<dbReference type="AlphaFoldDB" id="A0A1Q3EQL4"/>
<keyword evidence="2 5" id="KW-0238">DNA-binding</keyword>
<dbReference type="Gene3D" id="1.10.10.10">
    <property type="entry name" value="Winged helix-like DNA-binding domain superfamily/Winged helix DNA-binding domain"/>
    <property type="match status" value="1"/>
</dbReference>
<feature type="domain" description="Fork-head" evidence="7">
    <location>
        <begin position="56"/>
        <end position="147"/>
    </location>
</feature>
<keyword evidence="4 5" id="KW-0539">Nucleus</keyword>
<sequence>MPQYSDRRGYTRTSHSPSGDSDIFPDAGPTLRSAFRIPAGMPINLNFLPDPPPGERPAAPLETLTQLAIYGSPRGKLTLQEIYSAIEERFEYYRTTDRRWKASIRHMLSLKSIFVSTERPPTAPGRGNYWQLDATVTIKYKRPRKRRVTSRGTNSTRSSSSDGSEDSKNRVGEVRHIFSSPAPDTTSGSDETKPCIASPILPFSMDEYQSAGFVHHPRASVANSFNYDSLGLSGDSALGLSQALTDPSCDTWWGQIPASSPDPMLPDHSLGLPKPSYRPRVIRTPQLPGYLM</sequence>
<dbReference type="SMART" id="SM00339">
    <property type="entry name" value="FH"/>
    <property type="match status" value="1"/>
</dbReference>
<feature type="region of interest" description="Disordered" evidence="6">
    <location>
        <begin position="141"/>
        <end position="171"/>
    </location>
</feature>
<keyword evidence="3" id="KW-0804">Transcription</keyword>
<dbReference type="PANTHER" id="PTHR46078">
    <property type="entry name" value="FORKHEAD BOX PROTEIN J2 FAMILY MEMBER"/>
    <property type="match status" value="1"/>
</dbReference>
<dbReference type="Pfam" id="PF00250">
    <property type="entry name" value="Forkhead"/>
    <property type="match status" value="1"/>
</dbReference>
<dbReference type="InterPro" id="IPR045912">
    <property type="entry name" value="FOXJ2/3-like"/>
</dbReference>
<dbReference type="CDD" id="cd00059">
    <property type="entry name" value="FH_FOX"/>
    <property type="match status" value="1"/>
</dbReference>
<dbReference type="InterPro" id="IPR036390">
    <property type="entry name" value="WH_DNA-bd_sf"/>
</dbReference>
<dbReference type="SUPFAM" id="SSF46785">
    <property type="entry name" value="Winged helix' DNA-binding domain"/>
    <property type="match status" value="1"/>
</dbReference>
<evidence type="ECO:0000256" key="3">
    <source>
        <dbReference type="ARBA" id="ARBA00023163"/>
    </source>
</evidence>
<evidence type="ECO:0000313" key="8">
    <source>
        <dbReference type="EMBL" id="GAW09472.1"/>
    </source>
</evidence>
<dbReference type="InterPro" id="IPR036388">
    <property type="entry name" value="WH-like_DNA-bd_sf"/>
</dbReference>
<organism evidence="8 9">
    <name type="scientific">Lentinula edodes</name>
    <name type="common">Shiitake mushroom</name>
    <name type="synonym">Lentinus edodes</name>
    <dbReference type="NCBI Taxonomy" id="5353"/>
    <lineage>
        <taxon>Eukaryota</taxon>
        <taxon>Fungi</taxon>
        <taxon>Dikarya</taxon>
        <taxon>Basidiomycota</taxon>
        <taxon>Agaricomycotina</taxon>
        <taxon>Agaricomycetes</taxon>
        <taxon>Agaricomycetidae</taxon>
        <taxon>Agaricales</taxon>
        <taxon>Marasmiineae</taxon>
        <taxon>Omphalotaceae</taxon>
        <taxon>Lentinula</taxon>
    </lineage>
</organism>
<reference evidence="8 9" key="2">
    <citation type="submission" date="2017-02" db="EMBL/GenBank/DDBJ databases">
        <title>A genome survey and senescence transcriptome analysis in Lentinula edodes.</title>
        <authorList>
            <person name="Sakamoto Y."/>
            <person name="Nakade K."/>
            <person name="Sato S."/>
            <person name="Yoshida Y."/>
            <person name="Miyazaki K."/>
            <person name="Natsume S."/>
            <person name="Konno N."/>
        </authorList>
    </citation>
    <scope>NUCLEOTIDE SEQUENCE [LARGE SCALE GENOMIC DNA]</scope>
    <source>
        <strain evidence="8 9">NBRC 111202</strain>
    </source>
</reference>
<feature type="DNA-binding region" description="Fork-head" evidence="5">
    <location>
        <begin position="56"/>
        <end position="147"/>
    </location>
</feature>
<evidence type="ECO:0000256" key="1">
    <source>
        <dbReference type="ARBA" id="ARBA00023015"/>
    </source>
</evidence>
<feature type="region of interest" description="Disordered" evidence="6">
    <location>
        <begin position="1"/>
        <end position="27"/>
    </location>
</feature>
<dbReference type="EMBL" id="BDGU01001087">
    <property type="protein sequence ID" value="GAW09472.1"/>
    <property type="molecule type" value="Genomic_DNA"/>
</dbReference>
<evidence type="ECO:0000256" key="4">
    <source>
        <dbReference type="ARBA" id="ARBA00023242"/>
    </source>
</evidence>
<dbReference type="GO" id="GO:0000981">
    <property type="term" value="F:DNA-binding transcription factor activity, RNA polymerase II-specific"/>
    <property type="evidence" value="ECO:0007669"/>
    <property type="project" value="TreeGrafter"/>
</dbReference>